<comment type="caution">
    <text evidence="2">The sequence shown here is derived from an EMBL/GenBank/DDBJ whole genome shotgun (WGS) entry which is preliminary data.</text>
</comment>
<dbReference type="Proteomes" id="UP000299102">
    <property type="component" value="Unassembled WGS sequence"/>
</dbReference>
<reference evidence="2 3" key="1">
    <citation type="journal article" date="2019" name="Commun. Biol.">
        <title>The bagworm genome reveals a unique fibroin gene that provides high tensile strength.</title>
        <authorList>
            <person name="Kono N."/>
            <person name="Nakamura H."/>
            <person name="Ohtoshi R."/>
            <person name="Tomita M."/>
            <person name="Numata K."/>
            <person name="Arakawa K."/>
        </authorList>
    </citation>
    <scope>NUCLEOTIDE SEQUENCE [LARGE SCALE GENOMIC DNA]</scope>
</reference>
<feature type="region of interest" description="Disordered" evidence="1">
    <location>
        <begin position="55"/>
        <end position="78"/>
    </location>
</feature>
<dbReference type="AlphaFoldDB" id="A0A4C1W8X8"/>
<proteinExistence type="predicted"/>
<gene>
    <name evidence="2" type="ORF">EVAR_43537_1</name>
</gene>
<organism evidence="2 3">
    <name type="scientific">Eumeta variegata</name>
    <name type="common">Bagworm moth</name>
    <name type="synonym">Eumeta japonica</name>
    <dbReference type="NCBI Taxonomy" id="151549"/>
    <lineage>
        <taxon>Eukaryota</taxon>
        <taxon>Metazoa</taxon>
        <taxon>Ecdysozoa</taxon>
        <taxon>Arthropoda</taxon>
        <taxon>Hexapoda</taxon>
        <taxon>Insecta</taxon>
        <taxon>Pterygota</taxon>
        <taxon>Neoptera</taxon>
        <taxon>Endopterygota</taxon>
        <taxon>Lepidoptera</taxon>
        <taxon>Glossata</taxon>
        <taxon>Ditrysia</taxon>
        <taxon>Tineoidea</taxon>
        <taxon>Psychidae</taxon>
        <taxon>Oiketicinae</taxon>
        <taxon>Eumeta</taxon>
    </lineage>
</organism>
<dbReference type="EMBL" id="BGZK01000511">
    <property type="protein sequence ID" value="GBP47846.1"/>
    <property type="molecule type" value="Genomic_DNA"/>
</dbReference>
<sequence>MRCVPAIAHRDVNTAICRLISDNTRVKYLEFKLIKLHYLKTMLENSRVLLETKRARRSTPPHAVNPPQVGKKPYGSRGACSPTHRRHFKCMHNEPKVFSVLPYIEINKVDKQGLAYARGPAKRARKPPEDTWSLPPMDVRNPREVISALSAY</sequence>
<keyword evidence="3" id="KW-1185">Reference proteome</keyword>
<name>A0A4C1W8X8_EUMVA</name>
<accession>A0A4C1W8X8</accession>
<evidence type="ECO:0000256" key="1">
    <source>
        <dbReference type="SAM" id="MobiDB-lite"/>
    </source>
</evidence>
<protein>
    <submittedName>
        <fullName evidence="2">Uncharacterized protein</fullName>
    </submittedName>
</protein>
<evidence type="ECO:0000313" key="3">
    <source>
        <dbReference type="Proteomes" id="UP000299102"/>
    </source>
</evidence>
<evidence type="ECO:0000313" key="2">
    <source>
        <dbReference type="EMBL" id="GBP47846.1"/>
    </source>
</evidence>